<protein>
    <submittedName>
        <fullName evidence="6">Isoprenylcysteine carboxylmethyltransferase family protein</fullName>
    </submittedName>
</protein>
<dbReference type="RefSeq" id="WP_264138137.1">
    <property type="nucleotide sequence ID" value="NZ_JAOYOD010000001.1"/>
</dbReference>
<evidence type="ECO:0000256" key="3">
    <source>
        <dbReference type="ARBA" id="ARBA00022989"/>
    </source>
</evidence>
<evidence type="ECO:0000256" key="1">
    <source>
        <dbReference type="ARBA" id="ARBA00004127"/>
    </source>
</evidence>
<accession>A0ABT3CVP4</accession>
<dbReference type="PANTHER" id="PTHR12714">
    <property type="entry name" value="PROTEIN-S ISOPRENYLCYSTEINE O-METHYLTRANSFERASE"/>
    <property type="match status" value="1"/>
</dbReference>
<dbReference type="EMBL" id="JAOYOD010000001">
    <property type="protein sequence ID" value="MCV9387313.1"/>
    <property type="molecule type" value="Genomic_DNA"/>
</dbReference>
<dbReference type="InterPro" id="IPR007318">
    <property type="entry name" value="Phopholipid_MeTrfase"/>
</dbReference>
<keyword evidence="4 5" id="KW-0472">Membrane</keyword>
<evidence type="ECO:0000256" key="4">
    <source>
        <dbReference type="ARBA" id="ARBA00023136"/>
    </source>
</evidence>
<sequence>MYLFLFFICFYLIVFVLRSLIVWKRTGINPFTFSRTDDAHSSNGNVFKIISILELTLVGLYAFRLDWYDYLLPFWYLESTTLAYVGWGLLFFSLIWIWIAQVQMSRSWRIGIDEVNTTELVTHGLFSFSRNPIFLGIMTANLGLFLILPNAFTLLIVALSTVTINTQIRLEEAFLKLEHGQPYLDYQKKTRRWIGSN</sequence>
<evidence type="ECO:0000313" key="7">
    <source>
        <dbReference type="Proteomes" id="UP001300692"/>
    </source>
</evidence>
<dbReference type="PANTHER" id="PTHR12714:SF9">
    <property type="entry name" value="PROTEIN-S-ISOPRENYLCYSTEINE O-METHYLTRANSFERASE"/>
    <property type="match status" value="1"/>
</dbReference>
<feature type="transmembrane region" description="Helical" evidence="5">
    <location>
        <begin position="133"/>
        <end position="159"/>
    </location>
</feature>
<dbReference type="Gene3D" id="1.20.120.1630">
    <property type="match status" value="1"/>
</dbReference>
<feature type="transmembrane region" description="Helical" evidence="5">
    <location>
        <begin position="43"/>
        <end position="63"/>
    </location>
</feature>
<gene>
    <name evidence="6" type="ORF">N7U62_11605</name>
</gene>
<comment type="subcellular location">
    <subcellularLocation>
        <location evidence="1">Endomembrane system</location>
        <topology evidence="1">Multi-pass membrane protein</topology>
    </subcellularLocation>
</comment>
<keyword evidence="3 5" id="KW-1133">Transmembrane helix</keyword>
<comment type="caution">
    <text evidence="6">The sequence shown here is derived from an EMBL/GenBank/DDBJ whole genome shotgun (WGS) entry which is preliminary data.</text>
</comment>
<evidence type="ECO:0000313" key="6">
    <source>
        <dbReference type="EMBL" id="MCV9387313.1"/>
    </source>
</evidence>
<name>A0ABT3CVP4_9BACT</name>
<organism evidence="6 7">
    <name type="scientific">Reichenbachiella ulvae</name>
    <dbReference type="NCBI Taxonomy" id="2980104"/>
    <lineage>
        <taxon>Bacteria</taxon>
        <taxon>Pseudomonadati</taxon>
        <taxon>Bacteroidota</taxon>
        <taxon>Cytophagia</taxon>
        <taxon>Cytophagales</taxon>
        <taxon>Reichenbachiellaceae</taxon>
        <taxon>Reichenbachiella</taxon>
    </lineage>
</organism>
<evidence type="ECO:0000256" key="2">
    <source>
        <dbReference type="ARBA" id="ARBA00022692"/>
    </source>
</evidence>
<dbReference type="Proteomes" id="UP001300692">
    <property type="component" value="Unassembled WGS sequence"/>
</dbReference>
<dbReference type="Pfam" id="PF04191">
    <property type="entry name" value="PEMT"/>
    <property type="match status" value="1"/>
</dbReference>
<proteinExistence type="predicted"/>
<evidence type="ECO:0000256" key="5">
    <source>
        <dbReference type="SAM" id="Phobius"/>
    </source>
</evidence>
<reference evidence="6 7" key="1">
    <citation type="submission" date="2022-10" db="EMBL/GenBank/DDBJ databases">
        <title>Comparative genomics and taxonomic characterization of three novel marine species of genus Reichenbachiella exhibiting antioxidant and polysaccharide degradation activities.</title>
        <authorList>
            <person name="Muhammad N."/>
            <person name="Lee Y.-J."/>
            <person name="Ko J."/>
            <person name="Kim S.-G."/>
        </authorList>
    </citation>
    <scope>NUCLEOTIDE SEQUENCE [LARGE SCALE GENOMIC DNA]</scope>
    <source>
        <strain evidence="6 7">ABR2-5</strain>
    </source>
</reference>
<keyword evidence="7" id="KW-1185">Reference proteome</keyword>
<keyword evidence="2 5" id="KW-0812">Transmembrane</keyword>
<feature type="transmembrane region" description="Helical" evidence="5">
    <location>
        <begin position="75"/>
        <end position="99"/>
    </location>
</feature>